<dbReference type="PROSITE" id="PS50969">
    <property type="entry name" value="FCP1"/>
    <property type="match status" value="1"/>
</dbReference>
<protein>
    <recommendedName>
        <fullName evidence="6">RNA polymerase II C-terminal domain phosphatase-like</fullName>
        <ecNumber evidence="6">3.1.3.16</ecNumber>
    </recommendedName>
</protein>
<keyword evidence="3 6" id="KW-0539">Nucleus</keyword>
<dbReference type="NCBIfam" id="TIGR02250">
    <property type="entry name" value="FCP1_euk"/>
    <property type="match status" value="1"/>
</dbReference>
<dbReference type="SMART" id="SM00577">
    <property type="entry name" value="CPDc"/>
    <property type="match status" value="1"/>
</dbReference>
<comment type="catalytic activity">
    <reaction evidence="5 6">
        <text>O-phospho-L-threonyl-[protein] + H2O = L-threonyl-[protein] + phosphate</text>
        <dbReference type="Rhea" id="RHEA:47004"/>
        <dbReference type="Rhea" id="RHEA-COMP:11060"/>
        <dbReference type="Rhea" id="RHEA-COMP:11605"/>
        <dbReference type="ChEBI" id="CHEBI:15377"/>
        <dbReference type="ChEBI" id="CHEBI:30013"/>
        <dbReference type="ChEBI" id="CHEBI:43474"/>
        <dbReference type="ChEBI" id="CHEBI:61977"/>
        <dbReference type="EC" id="3.1.3.16"/>
    </reaction>
</comment>
<dbReference type="Gene3D" id="3.40.50.10190">
    <property type="entry name" value="BRCT domain"/>
    <property type="match status" value="1"/>
</dbReference>
<proteinExistence type="predicted"/>
<dbReference type="GO" id="GO:0008420">
    <property type="term" value="F:RNA polymerase II CTD heptapeptide repeat phosphatase activity"/>
    <property type="evidence" value="ECO:0007669"/>
    <property type="project" value="UniProtKB-UniRule"/>
</dbReference>
<dbReference type="SUPFAM" id="SSF56784">
    <property type="entry name" value="HAD-like"/>
    <property type="match status" value="1"/>
</dbReference>
<evidence type="ECO:0000313" key="10">
    <source>
        <dbReference type="Proteomes" id="UP001459277"/>
    </source>
</evidence>
<dbReference type="GO" id="GO:0005634">
    <property type="term" value="C:nucleus"/>
    <property type="evidence" value="ECO:0007669"/>
    <property type="project" value="UniProtKB-SubCell"/>
</dbReference>
<evidence type="ECO:0000259" key="7">
    <source>
        <dbReference type="PROSITE" id="PS50172"/>
    </source>
</evidence>
<gene>
    <name evidence="9" type="ORF">SO802_020656</name>
</gene>
<accession>A0AAW2CHU0</accession>
<dbReference type="PROSITE" id="PS50172">
    <property type="entry name" value="BRCT"/>
    <property type="match status" value="1"/>
</dbReference>
<dbReference type="Proteomes" id="UP001459277">
    <property type="component" value="Unassembled WGS sequence"/>
</dbReference>
<evidence type="ECO:0000256" key="2">
    <source>
        <dbReference type="ARBA" id="ARBA00022801"/>
    </source>
</evidence>
<evidence type="ECO:0000259" key="8">
    <source>
        <dbReference type="PROSITE" id="PS50969"/>
    </source>
</evidence>
<feature type="domain" description="BRCT" evidence="7">
    <location>
        <begin position="293"/>
        <end position="385"/>
    </location>
</feature>
<dbReference type="SUPFAM" id="SSF52113">
    <property type="entry name" value="BRCT domain"/>
    <property type="match status" value="1"/>
</dbReference>
<keyword evidence="10" id="KW-1185">Reference proteome</keyword>
<comment type="caution">
    <text evidence="9">The sequence shown here is derived from an EMBL/GenBank/DDBJ whole genome shotgun (WGS) entry which is preliminary data.</text>
</comment>
<evidence type="ECO:0000256" key="3">
    <source>
        <dbReference type="ARBA" id="ARBA00023242"/>
    </source>
</evidence>
<dbReference type="PANTHER" id="PTHR23081:SF36">
    <property type="entry name" value="RNA POLYMERASE II SUBUNIT A C-TERMINAL DOMAIN PHOSPHATASE"/>
    <property type="match status" value="1"/>
</dbReference>
<dbReference type="InterPro" id="IPR011947">
    <property type="entry name" value="FCP1_euk"/>
</dbReference>
<dbReference type="InterPro" id="IPR001357">
    <property type="entry name" value="BRCT_dom"/>
</dbReference>
<evidence type="ECO:0000313" key="9">
    <source>
        <dbReference type="EMBL" id="KAK9995970.1"/>
    </source>
</evidence>
<name>A0AAW2CHU0_9ROSI</name>
<feature type="domain" description="FCP1 homology" evidence="8">
    <location>
        <begin position="88"/>
        <end position="255"/>
    </location>
</feature>
<dbReference type="AlphaFoldDB" id="A0AAW2CHU0"/>
<evidence type="ECO:0000256" key="6">
    <source>
        <dbReference type="RuleBase" id="RU366066"/>
    </source>
</evidence>
<sequence>MKIISAKGFPQDLSDVASSSSSNLNLDTRKANIGIERVESTKTCAHPSVERGACMVCKSRVFMYIDKDLWLSPDEIDGIRKVESERLLNDRKLVLVLDLDHTLLHTTKERKHLKTRQELLQHNINEDGLIPLKHYGMMLKLRPYVHTFLKEASTMFEMYIYTSADRRYASLMAEFLDPENVYFKSRIIVREDLLAPDEKSLLLLMRHQRMVLVLDDTECVWRNHRHNLILVKRYDYFDARHDLVSLSAMKNDEGETTGVLATILKKLKLTHRLFFNPKFKGSLAYRDVTMILDRLQVLRGCKLTFEGIFPSDFKPQNSRLWMMAEELGAICSTSVFTSWTHVVTLEATEEESQEAELDRMILVHPAWIHYCYEKAIRFPEANYPIKLKK</sequence>
<organism evidence="9 10">
    <name type="scientific">Lithocarpus litseifolius</name>
    <dbReference type="NCBI Taxonomy" id="425828"/>
    <lineage>
        <taxon>Eukaryota</taxon>
        <taxon>Viridiplantae</taxon>
        <taxon>Streptophyta</taxon>
        <taxon>Embryophyta</taxon>
        <taxon>Tracheophyta</taxon>
        <taxon>Spermatophyta</taxon>
        <taxon>Magnoliopsida</taxon>
        <taxon>eudicotyledons</taxon>
        <taxon>Gunneridae</taxon>
        <taxon>Pentapetalae</taxon>
        <taxon>rosids</taxon>
        <taxon>fabids</taxon>
        <taxon>Fagales</taxon>
        <taxon>Fagaceae</taxon>
        <taxon>Lithocarpus</taxon>
    </lineage>
</organism>
<dbReference type="InterPro" id="IPR004274">
    <property type="entry name" value="FCP1_dom"/>
</dbReference>
<comment type="subcellular location">
    <subcellularLocation>
        <location evidence="1 6">Nucleus</location>
    </subcellularLocation>
</comment>
<keyword evidence="2 6" id="KW-0378">Hydrolase</keyword>
<dbReference type="InterPro" id="IPR036412">
    <property type="entry name" value="HAD-like_sf"/>
</dbReference>
<dbReference type="InterPro" id="IPR023214">
    <property type="entry name" value="HAD_sf"/>
</dbReference>
<dbReference type="PANTHER" id="PTHR23081">
    <property type="entry name" value="RNA POLYMERASE II CTD PHOSPHATASE"/>
    <property type="match status" value="1"/>
</dbReference>
<dbReference type="InterPro" id="IPR036420">
    <property type="entry name" value="BRCT_dom_sf"/>
</dbReference>
<evidence type="ECO:0000256" key="4">
    <source>
        <dbReference type="ARBA" id="ARBA00047761"/>
    </source>
</evidence>
<dbReference type="InterPro" id="IPR039189">
    <property type="entry name" value="Fcp1"/>
</dbReference>
<dbReference type="EC" id="3.1.3.16" evidence="6"/>
<evidence type="ECO:0000256" key="1">
    <source>
        <dbReference type="ARBA" id="ARBA00004123"/>
    </source>
</evidence>
<comment type="catalytic activity">
    <reaction evidence="4 6">
        <text>O-phospho-L-seryl-[protein] + H2O = L-seryl-[protein] + phosphate</text>
        <dbReference type="Rhea" id="RHEA:20629"/>
        <dbReference type="Rhea" id="RHEA-COMP:9863"/>
        <dbReference type="Rhea" id="RHEA-COMP:11604"/>
        <dbReference type="ChEBI" id="CHEBI:15377"/>
        <dbReference type="ChEBI" id="CHEBI:29999"/>
        <dbReference type="ChEBI" id="CHEBI:43474"/>
        <dbReference type="ChEBI" id="CHEBI:83421"/>
        <dbReference type="EC" id="3.1.3.16"/>
    </reaction>
</comment>
<dbReference type="CDD" id="cd07521">
    <property type="entry name" value="HAD_FCP1-like"/>
    <property type="match status" value="1"/>
</dbReference>
<reference evidence="9 10" key="1">
    <citation type="submission" date="2024-01" db="EMBL/GenBank/DDBJ databases">
        <title>A telomere-to-telomere, gap-free genome of sweet tea (Lithocarpus litseifolius).</title>
        <authorList>
            <person name="Zhou J."/>
        </authorList>
    </citation>
    <scope>NUCLEOTIDE SEQUENCE [LARGE SCALE GENOMIC DNA]</scope>
    <source>
        <strain evidence="9">Zhou-2022a</strain>
        <tissue evidence="9">Leaf</tissue>
    </source>
</reference>
<comment type="function">
    <text evidence="6">This promotes the activity of RNA polymerase II.</text>
</comment>
<dbReference type="Gene3D" id="3.40.50.1000">
    <property type="entry name" value="HAD superfamily/HAD-like"/>
    <property type="match status" value="1"/>
</dbReference>
<dbReference type="EMBL" id="JAZDWU010000007">
    <property type="protein sequence ID" value="KAK9995970.1"/>
    <property type="molecule type" value="Genomic_DNA"/>
</dbReference>
<dbReference type="Pfam" id="PF03031">
    <property type="entry name" value="NIF"/>
    <property type="match status" value="1"/>
</dbReference>
<evidence type="ECO:0000256" key="5">
    <source>
        <dbReference type="ARBA" id="ARBA00048336"/>
    </source>
</evidence>